<dbReference type="SFLD" id="SFLDG01204">
    <property type="entry name" value="Grx2-like.1"/>
    <property type="match status" value="1"/>
</dbReference>
<dbReference type="InterPro" id="IPR040079">
    <property type="entry name" value="Glutathione_S-Trfase"/>
</dbReference>
<dbReference type="NCBIfam" id="NF007702">
    <property type="entry name" value="PRK10387.1"/>
    <property type="match status" value="1"/>
</dbReference>
<dbReference type="FunCoup" id="A0A0Q2XTR6">
    <property type="interactions" value="3"/>
</dbReference>
<dbReference type="InterPro" id="IPR011767">
    <property type="entry name" value="GLR_AS"/>
</dbReference>
<evidence type="ECO:0000259" key="1">
    <source>
        <dbReference type="PROSITE" id="PS50404"/>
    </source>
</evidence>
<dbReference type="SFLD" id="SFLDS00019">
    <property type="entry name" value="Glutathione_Transferase_(cytos"/>
    <property type="match status" value="1"/>
</dbReference>
<dbReference type="InterPro" id="IPR036249">
    <property type="entry name" value="Thioredoxin-like_sf"/>
</dbReference>
<dbReference type="Proteomes" id="UP000051221">
    <property type="component" value="Unassembled WGS sequence"/>
</dbReference>
<dbReference type="AlphaFoldDB" id="A0A0Q2XTR6"/>
<dbReference type="InterPro" id="IPR004045">
    <property type="entry name" value="Glutathione_S-Trfase_N"/>
</dbReference>
<dbReference type="RefSeq" id="WP_055466693.1">
    <property type="nucleotide sequence ID" value="NZ_CP035696.1"/>
</dbReference>
<dbReference type="InterPro" id="IPR011901">
    <property type="entry name" value="Grx2"/>
</dbReference>
<dbReference type="CDD" id="cd03199">
    <property type="entry name" value="GST_C_GRX2"/>
    <property type="match status" value="1"/>
</dbReference>
<dbReference type="InterPro" id="IPR007494">
    <property type="entry name" value="Glutaredoxin2_C"/>
</dbReference>
<dbReference type="Gene3D" id="1.20.1050.10">
    <property type="match status" value="1"/>
</dbReference>
<dbReference type="InterPro" id="IPR036282">
    <property type="entry name" value="Glutathione-S-Trfase_C_sf"/>
</dbReference>
<protein>
    <submittedName>
        <fullName evidence="2">Glutaredoxin</fullName>
    </submittedName>
</protein>
<evidence type="ECO:0000313" key="2">
    <source>
        <dbReference type="EMBL" id="KQH84540.1"/>
    </source>
</evidence>
<sequence>MKLFVFQHCPYCIKAMMVAAYKNVDVEWVYLQNHDVDARIEKVGANMVPILQKPDGSYMAESLDIAAYLDALDGQPRLAAAQQGEKIAEWQRQIAPFNGPLVHPRWMMIELPEFQQPEAKAWYTKNKSAMIGMSFDDAYAKSAEFLAPMNALLAQLDWLVLPSERGHTLSYDDVNMYPTLRNLTVVKGIEFPARVRQYIDEVTALTHIPLYDDVAV</sequence>
<dbReference type="PROSITE" id="PS00195">
    <property type="entry name" value="GLUTAREDOXIN_1"/>
    <property type="match status" value="1"/>
</dbReference>
<comment type="caution">
    <text evidence="2">The sequence shown here is derived from an EMBL/GenBank/DDBJ whole genome shotgun (WGS) entry which is preliminary data.</text>
</comment>
<feature type="domain" description="GST N-terminal" evidence="1">
    <location>
        <begin position="1"/>
        <end position="77"/>
    </location>
</feature>
<dbReference type="Pfam" id="PF13417">
    <property type="entry name" value="GST_N_3"/>
    <property type="match status" value="1"/>
</dbReference>
<keyword evidence="3" id="KW-1185">Reference proteome</keyword>
<organism evidence="2 3">
    <name type="scientific">Vibrio furnissii</name>
    <dbReference type="NCBI Taxonomy" id="29494"/>
    <lineage>
        <taxon>Bacteria</taxon>
        <taxon>Pseudomonadati</taxon>
        <taxon>Pseudomonadota</taxon>
        <taxon>Gammaproteobacteria</taxon>
        <taxon>Vibrionales</taxon>
        <taxon>Vibrionaceae</taxon>
        <taxon>Vibrio</taxon>
    </lineage>
</organism>
<dbReference type="InParanoid" id="A0A0Q2XTR6"/>
<dbReference type="SUPFAM" id="SSF47616">
    <property type="entry name" value="GST C-terminal domain-like"/>
    <property type="match status" value="1"/>
</dbReference>
<name>A0A0Q2XTR6_VIBFU</name>
<dbReference type="Gene3D" id="3.40.30.10">
    <property type="entry name" value="Glutaredoxin"/>
    <property type="match status" value="1"/>
</dbReference>
<dbReference type="GO" id="GO:0005829">
    <property type="term" value="C:cytosol"/>
    <property type="evidence" value="ECO:0007669"/>
    <property type="project" value="InterPro"/>
</dbReference>
<accession>A0A0Q2XTR6</accession>
<evidence type="ECO:0000313" key="3">
    <source>
        <dbReference type="Proteomes" id="UP000051221"/>
    </source>
</evidence>
<dbReference type="EMBL" id="LKHS01000017">
    <property type="protein sequence ID" value="KQH84540.1"/>
    <property type="molecule type" value="Genomic_DNA"/>
</dbReference>
<dbReference type="Pfam" id="PF04399">
    <property type="entry name" value="Glutaredoxin2_C"/>
    <property type="match status" value="1"/>
</dbReference>
<dbReference type="PROSITE" id="PS50404">
    <property type="entry name" value="GST_NTER"/>
    <property type="match status" value="1"/>
</dbReference>
<dbReference type="SUPFAM" id="SSF52833">
    <property type="entry name" value="Thioredoxin-like"/>
    <property type="match status" value="1"/>
</dbReference>
<dbReference type="NCBIfam" id="TIGR02182">
    <property type="entry name" value="GRXB"/>
    <property type="match status" value="1"/>
</dbReference>
<proteinExistence type="predicted"/>
<dbReference type="SFLD" id="SFLDG01183">
    <property type="entry name" value="Grx2-like"/>
    <property type="match status" value="1"/>
</dbReference>
<reference evidence="2 3" key="1">
    <citation type="submission" date="2015-08" db="EMBL/GenBank/DDBJ databases">
        <title>Antibacterial properties of a collection of Vibrionaceae strains.</title>
        <authorList>
            <person name="Giubergia S."/>
        </authorList>
    </citation>
    <scope>NUCLEOTIDE SEQUENCE [LARGE SCALE GENOMIC DNA]</scope>
    <source>
        <strain evidence="2 3">S0821</strain>
    </source>
</reference>
<gene>
    <name evidence="2" type="ORF">AMR76_17150</name>
</gene>